<evidence type="ECO:0000256" key="2">
    <source>
        <dbReference type="ARBA" id="ARBA00022692"/>
    </source>
</evidence>
<comment type="subcellular location">
    <subcellularLocation>
        <location evidence="1">Membrane</location>
        <topology evidence="1">Multi-pass membrane protein</topology>
    </subcellularLocation>
</comment>
<keyword evidence="3 6" id="KW-1133">Transmembrane helix</keyword>
<keyword evidence="4 6" id="KW-0472">Membrane</keyword>
<feature type="transmembrane region" description="Helical" evidence="6">
    <location>
        <begin position="185"/>
        <end position="203"/>
    </location>
</feature>
<dbReference type="GO" id="GO:0016020">
    <property type="term" value="C:membrane"/>
    <property type="evidence" value="ECO:0007669"/>
    <property type="project" value="UniProtKB-SubCell"/>
</dbReference>
<feature type="region of interest" description="Disordered" evidence="5">
    <location>
        <begin position="44"/>
        <end position="68"/>
    </location>
</feature>
<dbReference type="PANTHER" id="PTHR42198:SF1">
    <property type="entry name" value="INTEGRAL MEMBRANE PROTEIN"/>
    <property type="match status" value="1"/>
</dbReference>
<accession>A0A133VJP2</accession>
<evidence type="ECO:0000256" key="6">
    <source>
        <dbReference type="SAM" id="Phobius"/>
    </source>
</evidence>
<sequence length="211" mass="24192">MKYMMIFGNALYGVFTIAAGISILISLLFKLLMDQEEMQKVKDKMEELQDKSKEADDQEEAMKHQQEAMKHMSKQMKMQIKPMAVIFIIVIPLFWFVFPNLYPNAHVKLNETGTLNYKGLEKSVSLESQDPLKISIGDQTYGRKDFLKLNSYRFHVENYNEKKGSLKLERVAAKLPFSLPFVGNSLGWLGWYILGAIGLGQVFRKLLGAMP</sequence>
<protein>
    <recommendedName>
        <fullName evidence="9">DUF106 domain-containing protein</fullName>
    </recommendedName>
</protein>
<gene>
    <name evidence="7" type="ORF">AKJ51_03220</name>
</gene>
<organism evidence="7 8">
    <name type="scientific">candidate division MSBL1 archaeon SCGC-AAA382A20</name>
    <dbReference type="NCBI Taxonomy" id="1698280"/>
    <lineage>
        <taxon>Archaea</taxon>
        <taxon>Methanobacteriati</taxon>
        <taxon>Methanobacteriota</taxon>
        <taxon>candidate division MSBL1</taxon>
    </lineage>
</organism>
<evidence type="ECO:0000256" key="5">
    <source>
        <dbReference type="SAM" id="MobiDB-lite"/>
    </source>
</evidence>
<keyword evidence="8" id="KW-1185">Reference proteome</keyword>
<feature type="transmembrane region" description="Helical" evidence="6">
    <location>
        <begin position="80"/>
        <end position="98"/>
    </location>
</feature>
<dbReference type="EMBL" id="LHYE01000036">
    <property type="protein sequence ID" value="KXB06647.1"/>
    <property type="molecule type" value="Genomic_DNA"/>
</dbReference>
<evidence type="ECO:0000256" key="3">
    <source>
        <dbReference type="ARBA" id="ARBA00022989"/>
    </source>
</evidence>
<reference evidence="7 8" key="1">
    <citation type="journal article" date="2016" name="Sci. Rep.">
        <title>Metabolic traits of an uncultured archaeal lineage -MSBL1- from brine pools of the Red Sea.</title>
        <authorList>
            <person name="Mwirichia R."/>
            <person name="Alam I."/>
            <person name="Rashid M."/>
            <person name="Vinu M."/>
            <person name="Ba-Alawi W."/>
            <person name="Anthony Kamau A."/>
            <person name="Kamanda Ngugi D."/>
            <person name="Goker M."/>
            <person name="Klenk H.P."/>
            <person name="Bajic V."/>
            <person name="Stingl U."/>
        </authorList>
    </citation>
    <scope>NUCLEOTIDE SEQUENCE [LARGE SCALE GENOMIC DNA]</scope>
    <source>
        <strain evidence="7">SCGC-AAA382A20</strain>
    </source>
</reference>
<dbReference type="Proteomes" id="UP000070263">
    <property type="component" value="Unassembled WGS sequence"/>
</dbReference>
<dbReference type="PANTHER" id="PTHR42198">
    <property type="entry name" value="INTEGRAL MEMBRANE PROTEIN"/>
    <property type="match status" value="1"/>
</dbReference>
<evidence type="ECO:0000313" key="7">
    <source>
        <dbReference type="EMBL" id="KXB06647.1"/>
    </source>
</evidence>
<evidence type="ECO:0000256" key="4">
    <source>
        <dbReference type="ARBA" id="ARBA00023136"/>
    </source>
</evidence>
<dbReference type="SMART" id="SM01415">
    <property type="entry name" value="DUF106"/>
    <property type="match status" value="1"/>
</dbReference>
<feature type="transmembrane region" description="Helical" evidence="6">
    <location>
        <begin position="12"/>
        <end position="32"/>
    </location>
</feature>
<dbReference type="AlphaFoldDB" id="A0A133VJP2"/>
<dbReference type="Pfam" id="PF01956">
    <property type="entry name" value="EMC3_TMCO1"/>
    <property type="match status" value="1"/>
</dbReference>
<dbReference type="InterPro" id="IPR038978">
    <property type="entry name" value="MJ0935"/>
</dbReference>
<dbReference type="InterPro" id="IPR002809">
    <property type="entry name" value="EMC3/TMCO1"/>
</dbReference>
<evidence type="ECO:0000256" key="1">
    <source>
        <dbReference type="ARBA" id="ARBA00004141"/>
    </source>
</evidence>
<proteinExistence type="predicted"/>
<evidence type="ECO:0000313" key="8">
    <source>
        <dbReference type="Proteomes" id="UP000070263"/>
    </source>
</evidence>
<name>A0A133VJP2_9EURY</name>
<evidence type="ECO:0008006" key="9">
    <source>
        <dbReference type="Google" id="ProtNLM"/>
    </source>
</evidence>
<keyword evidence="2 6" id="KW-0812">Transmembrane</keyword>
<comment type="caution">
    <text evidence="7">The sequence shown here is derived from an EMBL/GenBank/DDBJ whole genome shotgun (WGS) entry which is preliminary data.</text>
</comment>